<keyword evidence="2" id="KW-1185">Reference proteome</keyword>
<sequence length="74" mass="7959">MGVASSVLMDNLRKRTTTLVGVHDHAGQTKPGYPEAAVDVYDHFKVLGMLGCTLRDLLYVHFKVLGARGCTLGG</sequence>
<evidence type="ECO:0000313" key="2">
    <source>
        <dbReference type="Proteomes" id="UP000479710"/>
    </source>
</evidence>
<dbReference type="Proteomes" id="UP000479710">
    <property type="component" value="Unassembled WGS sequence"/>
</dbReference>
<gene>
    <name evidence="1" type="ORF">E2562_038687</name>
</gene>
<accession>A0A6G1CYB9</accession>
<reference evidence="1 2" key="1">
    <citation type="submission" date="2019-11" db="EMBL/GenBank/DDBJ databases">
        <title>Whole genome sequence of Oryza granulata.</title>
        <authorList>
            <person name="Li W."/>
        </authorList>
    </citation>
    <scope>NUCLEOTIDE SEQUENCE [LARGE SCALE GENOMIC DNA]</scope>
    <source>
        <strain evidence="2">cv. Menghai</strain>
        <tissue evidence="1">Leaf</tissue>
    </source>
</reference>
<dbReference type="AlphaFoldDB" id="A0A6G1CYB9"/>
<name>A0A6G1CYB9_9ORYZ</name>
<evidence type="ECO:0000313" key="1">
    <source>
        <dbReference type="EMBL" id="KAF0904904.1"/>
    </source>
</evidence>
<dbReference type="EMBL" id="SPHZ02000008">
    <property type="protein sequence ID" value="KAF0904904.1"/>
    <property type="molecule type" value="Genomic_DNA"/>
</dbReference>
<protein>
    <submittedName>
        <fullName evidence="1">Uncharacterized protein</fullName>
    </submittedName>
</protein>
<organism evidence="1 2">
    <name type="scientific">Oryza meyeriana var. granulata</name>
    <dbReference type="NCBI Taxonomy" id="110450"/>
    <lineage>
        <taxon>Eukaryota</taxon>
        <taxon>Viridiplantae</taxon>
        <taxon>Streptophyta</taxon>
        <taxon>Embryophyta</taxon>
        <taxon>Tracheophyta</taxon>
        <taxon>Spermatophyta</taxon>
        <taxon>Magnoliopsida</taxon>
        <taxon>Liliopsida</taxon>
        <taxon>Poales</taxon>
        <taxon>Poaceae</taxon>
        <taxon>BOP clade</taxon>
        <taxon>Oryzoideae</taxon>
        <taxon>Oryzeae</taxon>
        <taxon>Oryzinae</taxon>
        <taxon>Oryza</taxon>
        <taxon>Oryza meyeriana</taxon>
    </lineage>
</organism>
<proteinExistence type="predicted"/>
<comment type="caution">
    <text evidence="1">The sequence shown here is derived from an EMBL/GenBank/DDBJ whole genome shotgun (WGS) entry which is preliminary data.</text>
</comment>